<sequence length="648" mass="69037">MATSGANGPGSATASASASNPRKFSEKIALQKQRQAEETAAFEEVMMDIGSTRLQAQKLRLAYTRSSHYGGSLPNVNQIGSGLAEFQSPLHSPLDSSRSTRHHGLVERVQRDPRRMVSPLRRYPRHISFTGDLGVSPYSPAYLSPPPESSWRRTMPWGNFPAEKGQLFRLPSALNRTSSDSALHTSVMNPSPQDTYPGPTPPSILPSRRGGILDGEMDPKVPAIEENLLDDKHLLKPWDAKKLSSSSSRPRSCEVPGINIFPSPDQPANVPVLPPAMNTGGSLPDLTNLHFPPPLPTPLDPEETAYPSLSGGNSTSNLTHTMTHLGISGGMGLGPGYDAPGEWLSWPCAHWVLPDWRDEGEGGLSSGSPLSASLLCLPHHPPPTASPSSSPTCLPLLPLFPRPSPRRSPQFPTMSPTLSSITQGVPLDTSKLSTDQRLPPYPYSSPSLVLPTQPHTPKSLQQPGLPSQSCSVQSSGGQPPGRQSHYGTLYPPGPSGHGQQSYHRPMSDFNLGNLEQFSMESPSTSLVLDPPGFSEGPGFLGGEGPMGGPQDPHTLNHQNLTHCSRHGSGPNIILTGDSSPGFSKEIAAALAGVPGFEVSAAGLELGLGLEDELRMEPLGLEGLNMLSDPCALLPDPAVEDSFRSDRLQ</sequence>
<reference evidence="14 15" key="1">
    <citation type="submission" date="2013-03" db="EMBL/GenBank/DDBJ databases">
        <authorList>
            <person name="Warren W."/>
            <person name="Wilson R.K."/>
        </authorList>
    </citation>
    <scope>NUCLEOTIDE SEQUENCE</scope>
</reference>
<dbReference type="PANTHER" id="PTHR13589:SF6">
    <property type="entry name" value="CREB-REGULATED TRANSCRIPTION COACTIVATOR 2"/>
    <property type="match status" value="1"/>
</dbReference>
<dbReference type="Proteomes" id="UP000233100">
    <property type="component" value="Chromosome 1"/>
</dbReference>
<evidence type="ECO:0000256" key="5">
    <source>
        <dbReference type="ARBA" id="ARBA00022553"/>
    </source>
</evidence>
<keyword evidence="15" id="KW-1185">Reference proteome</keyword>
<organism evidence="14 15">
    <name type="scientific">Macaca fascicularis</name>
    <name type="common">Crab-eating macaque</name>
    <name type="synonym">Cynomolgus monkey</name>
    <dbReference type="NCBI Taxonomy" id="9541"/>
    <lineage>
        <taxon>Eukaryota</taxon>
        <taxon>Metazoa</taxon>
        <taxon>Chordata</taxon>
        <taxon>Craniata</taxon>
        <taxon>Vertebrata</taxon>
        <taxon>Euteleostomi</taxon>
        <taxon>Mammalia</taxon>
        <taxon>Eutheria</taxon>
        <taxon>Euarchontoglires</taxon>
        <taxon>Primates</taxon>
        <taxon>Haplorrhini</taxon>
        <taxon>Catarrhini</taxon>
        <taxon>Cercopithecidae</taxon>
        <taxon>Cercopithecinae</taxon>
        <taxon>Macaca</taxon>
    </lineage>
</organism>
<dbReference type="VEuPathDB" id="HostDB:ENSMFAG00000046150"/>
<dbReference type="GO" id="GO:0005654">
    <property type="term" value="C:nucleoplasm"/>
    <property type="evidence" value="ECO:0007669"/>
    <property type="project" value="Ensembl"/>
</dbReference>
<feature type="compositionally biased region" description="Polar residues" evidence="10">
    <location>
        <begin position="453"/>
        <end position="462"/>
    </location>
</feature>
<comment type="similarity">
    <text evidence="3">Belongs to the TORC family.</text>
</comment>
<dbReference type="InterPro" id="IPR024783">
    <property type="entry name" value="TORC_N"/>
</dbReference>
<evidence type="ECO:0000256" key="6">
    <source>
        <dbReference type="ARBA" id="ARBA00023015"/>
    </source>
</evidence>
<feature type="compositionally biased region" description="Polar residues" evidence="10">
    <location>
        <begin position="182"/>
        <end position="194"/>
    </location>
</feature>
<keyword evidence="9" id="KW-0539">Nucleus</keyword>
<dbReference type="Ensembl" id="ENSMFAT00000014288.2">
    <property type="protein sequence ID" value="ENSMFAP00000040023.2"/>
    <property type="gene ID" value="ENSMFAG00000046150.2"/>
</dbReference>
<evidence type="ECO:0000256" key="7">
    <source>
        <dbReference type="ARBA" id="ARBA00023159"/>
    </source>
</evidence>
<feature type="domain" description="Transducer of regulated CREB activity N-terminal" evidence="11">
    <location>
        <begin position="20"/>
        <end position="74"/>
    </location>
</feature>
<evidence type="ECO:0000259" key="11">
    <source>
        <dbReference type="Pfam" id="PF12884"/>
    </source>
</evidence>
<feature type="domain" description="Transducer of regulated CREB activity middle" evidence="12">
    <location>
        <begin position="176"/>
        <end position="329"/>
    </location>
</feature>
<dbReference type="GO" id="GO:0006094">
    <property type="term" value="P:gluconeogenesis"/>
    <property type="evidence" value="ECO:0007669"/>
    <property type="project" value="Ensembl"/>
</dbReference>
<dbReference type="Pfam" id="PF12884">
    <property type="entry name" value="TORC_N"/>
    <property type="match status" value="1"/>
</dbReference>
<evidence type="ECO:0000259" key="13">
    <source>
        <dbReference type="Pfam" id="PF12886"/>
    </source>
</evidence>
<dbReference type="Bgee" id="ENSMFAG00000046150">
    <property type="expression patterns" value="Expressed in lymph node and 13 other cell types or tissues"/>
</dbReference>
<evidence type="ECO:0000256" key="3">
    <source>
        <dbReference type="ARBA" id="ARBA00007167"/>
    </source>
</evidence>
<evidence type="ECO:0000259" key="12">
    <source>
        <dbReference type="Pfam" id="PF12885"/>
    </source>
</evidence>
<evidence type="ECO:0000256" key="9">
    <source>
        <dbReference type="ARBA" id="ARBA00023242"/>
    </source>
</evidence>
<name>A0A2K5WS70_MACFA</name>
<feature type="compositionally biased region" description="Low complexity" evidence="10">
    <location>
        <begin position="464"/>
        <end position="484"/>
    </location>
</feature>
<reference evidence="14" key="2">
    <citation type="submission" date="2025-08" db="UniProtKB">
        <authorList>
            <consortium name="Ensembl"/>
        </authorList>
    </citation>
    <scope>IDENTIFICATION</scope>
</reference>
<evidence type="ECO:0000256" key="2">
    <source>
        <dbReference type="ARBA" id="ARBA00004496"/>
    </source>
</evidence>
<dbReference type="PANTHER" id="PTHR13589">
    <property type="entry name" value="CREB-REGULATED TRANSCRIPTION COACTIVATOR"/>
    <property type="match status" value="1"/>
</dbReference>
<evidence type="ECO:0000256" key="8">
    <source>
        <dbReference type="ARBA" id="ARBA00023163"/>
    </source>
</evidence>
<dbReference type="GO" id="GO:0005737">
    <property type="term" value="C:cytoplasm"/>
    <property type="evidence" value="ECO:0007669"/>
    <property type="project" value="UniProtKB-SubCell"/>
</dbReference>
<evidence type="ECO:0000256" key="1">
    <source>
        <dbReference type="ARBA" id="ARBA00004123"/>
    </source>
</evidence>
<protein>
    <submittedName>
        <fullName evidence="14">CREB regulated transcription coactivator 2</fullName>
    </submittedName>
</protein>
<keyword evidence="6" id="KW-0805">Transcription regulation</keyword>
<feature type="compositionally biased region" description="Low complexity" evidence="10">
    <location>
        <begin position="1"/>
        <end position="21"/>
    </location>
</feature>
<evidence type="ECO:0000313" key="14">
    <source>
        <dbReference type="Ensembl" id="ENSMFAP00000040023.2"/>
    </source>
</evidence>
<dbReference type="AlphaFoldDB" id="A0A2K5WS70"/>
<feature type="compositionally biased region" description="Polar residues" evidence="10">
    <location>
        <begin position="413"/>
        <end position="423"/>
    </location>
</feature>
<dbReference type="InterPro" id="IPR024786">
    <property type="entry name" value="TORC"/>
</dbReference>
<comment type="subcellular location">
    <subcellularLocation>
        <location evidence="2">Cytoplasm</location>
    </subcellularLocation>
    <subcellularLocation>
        <location evidence="1">Nucleus</location>
    </subcellularLocation>
</comment>
<keyword evidence="4" id="KW-0963">Cytoplasm</keyword>
<dbReference type="GO" id="GO:0008140">
    <property type="term" value="F:cAMP response element binding protein binding"/>
    <property type="evidence" value="ECO:0007669"/>
    <property type="project" value="InterPro"/>
</dbReference>
<evidence type="ECO:0000313" key="15">
    <source>
        <dbReference type="Proteomes" id="UP000233100"/>
    </source>
</evidence>
<evidence type="ECO:0000256" key="4">
    <source>
        <dbReference type="ARBA" id="ARBA00022490"/>
    </source>
</evidence>
<feature type="region of interest" description="Disordered" evidence="10">
    <location>
        <begin position="396"/>
        <end position="509"/>
    </location>
</feature>
<feature type="region of interest" description="Disordered" evidence="10">
    <location>
        <begin position="182"/>
        <end position="203"/>
    </location>
</feature>
<dbReference type="InterPro" id="IPR024784">
    <property type="entry name" value="TORC_M"/>
</dbReference>
<dbReference type="GeneTree" id="ENSGT00390000010652"/>
<dbReference type="STRING" id="9541.ENSMFAP00000040023"/>
<dbReference type="GO" id="GO:0051289">
    <property type="term" value="P:protein homotetramerization"/>
    <property type="evidence" value="ECO:0007669"/>
    <property type="project" value="InterPro"/>
</dbReference>
<evidence type="ECO:0000256" key="10">
    <source>
        <dbReference type="SAM" id="MobiDB-lite"/>
    </source>
</evidence>
<accession>A0A2K5WS70</accession>
<keyword evidence="7" id="KW-0010">Activator</keyword>
<dbReference type="Pfam" id="PF12886">
    <property type="entry name" value="TORC_C"/>
    <property type="match status" value="1"/>
</dbReference>
<dbReference type="GO" id="GO:0045944">
    <property type="term" value="P:positive regulation of transcription by RNA polymerase II"/>
    <property type="evidence" value="ECO:0007669"/>
    <property type="project" value="Ensembl"/>
</dbReference>
<feature type="domain" description="Transducer of regulated CREB activity C-terminal" evidence="13">
    <location>
        <begin position="570"/>
        <end position="647"/>
    </location>
</feature>
<dbReference type="Pfam" id="PF12885">
    <property type="entry name" value="TORC_M"/>
    <property type="match status" value="1"/>
</dbReference>
<keyword evidence="8" id="KW-0804">Transcription</keyword>
<gene>
    <name evidence="14" type="primary">CRTC2</name>
</gene>
<dbReference type="GO" id="GO:0042593">
    <property type="term" value="P:glucose homeostasis"/>
    <property type="evidence" value="ECO:0007669"/>
    <property type="project" value="Ensembl"/>
</dbReference>
<proteinExistence type="inferred from homology"/>
<reference evidence="14" key="3">
    <citation type="submission" date="2025-09" db="UniProtKB">
        <authorList>
            <consortium name="Ensembl"/>
        </authorList>
    </citation>
    <scope>IDENTIFICATION</scope>
</reference>
<dbReference type="InterPro" id="IPR024785">
    <property type="entry name" value="TORC_C"/>
</dbReference>
<feature type="region of interest" description="Disordered" evidence="10">
    <location>
        <begin position="1"/>
        <end position="32"/>
    </location>
</feature>
<keyword evidence="5" id="KW-0597">Phosphoprotein</keyword>